<sequence>MNSSLVPASKLVKEPYSLILGYPKATKSELAKRLAELKKLGITGVSFQGETTLNNIHVLGKGYVGVVVLSRLGKKDVALKIRRIDSSRQEMKSEAKLLKIANKASVGPKLVDSSKNFLIMEYVEGKKITDWVKDLKGRGSAAKLKSIVRQVLEDCHTLDTIHLDHGELSYIHKHVIVGKSPCIIDFESASTNRRTSNVTSATQSIFIGSALSSIVKNIIKIPNKKKMIGPLKKYKHDQSRENFDEILKMLGLDKS</sequence>
<proteinExistence type="predicted"/>
<keyword evidence="6" id="KW-0067">ATP-binding</keyword>
<comment type="catalytic activity">
    <reaction evidence="8">
        <text>L-seryl-[protein] + ATP = O-phospho-L-seryl-[protein] + ADP + H(+)</text>
        <dbReference type="Rhea" id="RHEA:17989"/>
        <dbReference type="Rhea" id="RHEA-COMP:9863"/>
        <dbReference type="Rhea" id="RHEA-COMP:11604"/>
        <dbReference type="ChEBI" id="CHEBI:15378"/>
        <dbReference type="ChEBI" id="CHEBI:29999"/>
        <dbReference type="ChEBI" id="CHEBI:30616"/>
        <dbReference type="ChEBI" id="CHEBI:83421"/>
        <dbReference type="ChEBI" id="CHEBI:456216"/>
        <dbReference type="EC" id="2.7.11.1"/>
    </reaction>
</comment>
<evidence type="ECO:0000256" key="7">
    <source>
        <dbReference type="ARBA" id="ARBA00047899"/>
    </source>
</evidence>
<gene>
    <name evidence="10" type="ORF">NDEV_0022</name>
</gene>
<dbReference type="KEGG" id="ndv:NDEV_0022"/>
<keyword evidence="5 10" id="KW-0418">Kinase</keyword>
<dbReference type="SUPFAM" id="SSF56112">
    <property type="entry name" value="Protein kinase-like (PK-like)"/>
    <property type="match status" value="1"/>
</dbReference>
<dbReference type="InterPro" id="IPR018934">
    <property type="entry name" value="RIO_dom"/>
</dbReference>
<evidence type="ECO:0000313" key="11">
    <source>
        <dbReference type="Proteomes" id="UP000196239"/>
    </source>
</evidence>
<evidence type="ECO:0000256" key="1">
    <source>
        <dbReference type="ARBA" id="ARBA00012513"/>
    </source>
</evidence>
<evidence type="ECO:0000313" key="10">
    <source>
        <dbReference type="EMBL" id="CUR50787.1"/>
    </source>
</evidence>
<dbReference type="Proteomes" id="UP000196239">
    <property type="component" value="Chromosome 1"/>
</dbReference>
<dbReference type="EC" id="2.7.11.1" evidence="1"/>
<keyword evidence="3" id="KW-0808">Transferase</keyword>
<evidence type="ECO:0000256" key="4">
    <source>
        <dbReference type="ARBA" id="ARBA00022741"/>
    </source>
</evidence>
<dbReference type="PANTHER" id="PTHR37171">
    <property type="entry name" value="SERINE/THREONINE-PROTEIN KINASE YRZF-RELATED"/>
    <property type="match status" value="1"/>
</dbReference>
<keyword evidence="4" id="KW-0547">Nucleotide-binding</keyword>
<evidence type="ECO:0000256" key="8">
    <source>
        <dbReference type="ARBA" id="ARBA00048679"/>
    </source>
</evidence>
<dbReference type="PANTHER" id="PTHR37171:SF1">
    <property type="entry name" value="SERINE_THREONINE-PROTEIN KINASE YRZF-RELATED"/>
    <property type="match status" value="1"/>
</dbReference>
<evidence type="ECO:0000259" key="9">
    <source>
        <dbReference type="Pfam" id="PF01163"/>
    </source>
</evidence>
<dbReference type="InterPro" id="IPR052396">
    <property type="entry name" value="Meiotic_Drive_Suppr_Kinase"/>
</dbReference>
<dbReference type="Gene3D" id="1.10.510.10">
    <property type="entry name" value="Transferase(Phosphotransferase) domain 1"/>
    <property type="match status" value="1"/>
</dbReference>
<evidence type="ECO:0000256" key="3">
    <source>
        <dbReference type="ARBA" id="ARBA00022679"/>
    </source>
</evidence>
<name>A0A128A0D3_9ARCH</name>
<dbReference type="AlphaFoldDB" id="A0A128A0D3"/>
<feature type="domain" description="RIO-type" evidence="9">
    <location>
        <begin position="85"/>
        <end position="187"/>
    </location>
</feature>
<organism evidence="10 11">
    <name type="scientific">Nitrosotalea devaniterrae</name>
    <dbReference type="NCBI Taxonomy" id="1078905"/>
    <lineage>
        <taxon>Archaea</taxon>
        <taxon>Nitrososphaerota</taxon>
        <taxon>Nitrososphaeria</taxon>
        <taxon>Nitrosotaleales</taxon>
        <taxon>Nitrosotaleaceae</taxon>
        <taxon>Nitrosotalea</taxon>
    </lineage>
</organism>
<evidence type="ECO:0000256" key="5">
    <source>
        <dbReference type="ARBA" id="ARBA00022777"/>
    </source>
</evidence>
<dbReference type="Pfam" id="PF01163">
    <property type="entry name" value="RIO1"/>
    <property type="match status" value="1"/>
</dbReference>
<dbReference type="GO" id="GO:0004674">
    <property type="term" value="F:protein serine/threonine kinase activity"/>
    <property type="evidence" value="ECO:0007669"/>
    <property type="project" value="UniProtKB-KW"/>
</dbReference>
<evidence type="ECO:0000256" key="2">
    <source>
        <dbReference type="ARBA" id="ARBA00022527"/>
    </source>
</evidence>
<dbReference type="InterPro" id="IPR011009">
    <property type="entry name" value="Kinase-like_dom_sf"/>
</dbReference>
<dbReference type="GO" id="GO:0005524">
    <property type="term" value="F:ATP binding"/>
    <property type="evidence" value="ECO:0007669"/>
    <property type="project" value="UniProtKB-KW"/>
</dbReference>
<comment type="catalytic activity">
    <reaction evidence="7">
        <text>L-threonyl-[protein] + ATP = O-phospho-L-threonyl-[protein] + ADP + H(+)</text>
        <dbReference type="Rhea" id="RHEA:46608"/>
        <dbReference type="Rhea" id="RHEA-COMP:11060"/>
        <dbReference type="Rhea" id="RHEA-COMP:11605"/>
        <dbReference type="ChEBI" id="CHEBI:15378"/>
        <dbReference type="ChEBI" id="CHEBI:30013"/>
        <dbReference type="ChEBI" id="CHEBI:30616"/>
        <dbReference type="ChEBI" id="CHEBI:61977"/>
        <dbReference type="ChEBI" id="CHEBI:456216"/>
        <dbReference type="EC" id="2.7.11.1"/>
    </reaction>
</comment>
<dbReference type="EMBL" id="LN890280">
    <property type="protein sequence ID" value="CUR50787.1"/>
    <property type="molecule type" value="Genomic_DNA"/>
</dbReference>
<keyword evidence="2 10" id="KW-0723">Serine/threonine-protein kinase</keyword>
<protein>
    <recommendedName>
        <fullName evidence="1">non-specific serine/threonine protein kinase</fullName>
        <ecNumber evidence="1">2.7.11.1</ecNumber>
    </recommendedName>
</protein>
<keyword evidence="11" id="KW-1185">Reference proteome</keyword>
<evidence type="ECO:0000256" key="6">
    <source>
        <dbReference type="ARBA" id="ARBA00022840"/>
    </source>
</evidence>
<reference evidence="11" key="1">
    <citation type="submission" date="2015-10" db="EMBL/GenBank/DDBJ databases">
        <authorList>
            <person name="Lehtovirta-Morley L.E."/>
            <person name="Vieille C."/>
        </authorList>
    </citation>
    <scope>NUCLEOTIDE SEQUENCE [LARGE SCALE GENOMIC DNA]</scope>
</reference>
<accession>A0A128A0D3</accession>